<dbReference type="STRING" id="477974.Daud_0027"/>
<protein>
    <submittedName>
        <fullName evidence="4">Transferase hexapeptide repeat</fullName>
    </submittedName>
</protein>
<dbReference type="OrthoDB" id="9801456at2"/>
<dbReference type="KEGG" id="dau:Daud_0027"/>
<dbReference type="InterPro" id="IPR020019">
    <property type="entry name" value="AcTrfase_PglD-like"/>
</dbReference>
<feature type="active site" description="Proton acceptor" evidence="1">
    <location>
        <position position="141"/>
    </location>
</feature>
<dbReference type="AlphaFoldDB" id="B1I176"/>
<proteinExistence type="predicted"/>
<reference evidence="5" key="1">
    <citation type="submission" date="2007-10" db="EMBL/GenBank/DDBJ databases">
        <title>Complete sequence of chromosome of Desulforudis audaxviator MP104C.</title>
        <authorList>
            <person name="Copeland A."/>
            <person name="Lucas S."/>
            <person name="Lapidus A."/>
            <person name="Barry K."/>
            <person name="Glavina del Rio T."/>
            <person name="Dalin E."/>
            <person name="Tice H."/>
            <person name="Bruce D."/>
            <person name="Pitluck S."/>
            <person name="Lowry S.R."/>
            <person name="Larimer F."/>
            <person name="Land M.L."/>
            <person name="Hauser L."/>
            <person name="Kyrpides N."/>
            <person name="Ivanova N.N."/>
            <person name="Richardson P."/>
        </authorList>
    </citation>
    <scope>NUCLEOTIDE SEQUENCE [LARGE SCALE GENOMIC DNA]</scope>
    <source>
        <strain evidence="5">MP104C</strain>
    </source>
</reference>
<dbReference type="eggNOG" id="COG0110">
    <property type="taxonomic scope" value="Bacteria"/>
</dbReference>
<dbReference type="PANTHER" id="PTHR43300">
    <property type="entry name" value="ACETYLTRANSFERASE"/>
    <property type="match status" value="1"/>
</dbReference>
<dbReference type="EMBL" id="CP000860">
    <property type="protein sequence ID" value="ACA58596.1"/>
    <property type="molecule type" value="Genomic_DNA"/>
</dbReference>
<evidence type="ECO:0000256" key="2">
    <source>
        <dbReference type="PIRSR" id="PIRSR620019-2"/>
    </source>
</evidence>
<evidence type="ECO:0000259" key="3">
    <source>
        <dbReference type="Pfam" id="PF17836"/>
    </source>
</evidence>
<dbReference type="Pfam" id="PF17836">
    <property type="entry name" value="PglD_N"/>
    <property type="match status" value="1"/>
</dbReference>
<dbReference type="Gene3D" id="3.40.50.20">
    <property type="match status" value="1"/>
</dbReference>
<feature type="binding site" evidence="2">
    <location>
        <position position="74"/>
    </location>
    <ligand>
        <name>substrate</name>
    </ligand>
</feature>
<dbReference type="InterPro" id="IPR050179">
    <property type="entry name" value="Trans_hexapeptide_repeat"/>
</dbReference>
<dbReference type="NCBIfam" id="TIGR03570">
    <property type="entry name" value="NeuD_NnaD"/>
    <property type="match status" value="1"/>
</dbReference>
<feature type="site" description="Increases basicity of active site His" evidence="1">
    <location>
        <position position="142"/>
    </location>
</feature>
<dbReference type="InterPro" id="IPR041561">
    <property type="entry name" value="PglD_N"/>
</dbReference>
<reference evidence="4 5" key="2">
    <citation type="journal article" date="2008" name="Science">
        <title>Environmental genomics reveals a single-species ecosystem deep within Earth.</title>
        <authorList>
            <person name="Chivian D."/>
            <person name="Brodie E.L."/>
            <person name="Alm E.J."/>
            <person name="Culley D.E."/>
            <person name="Dehal P.S."/>
            <person name="Desantis T.Z."/>
            <person name="Gihring T.M."/>
            <person name="Lapidus A."/>
            <person name="Lin L.H."/>
            <person name="Lowry S.R."/>
            <person name="Moser D.P."/>
            <person name="Richardson P.M."/>
            <person name="Southam G."/>
            <person name="Wanger G."/>
            <person name="Pratt L.M."/>
            <person name="Andersen G.L."/>
            <person name="Hazen T.C."/>
            <person name="Brockman F.J."/>
            <person name="Arkin A.P."/>
            <person name="Onstott T.C."/>
        </authorList>
    </citation>
    <scope>NUCLEOTIDE SEQUENCE [LARGE SCALE GENOMIC DNA]</scope>
    <source>
        <strain evidence="4 5">MP104C</strain>
    </source>
</reference>
<organism evidence="4 5">
    <name type="scientific">Desulforudis audaxviator (strain MP104C)</name>
    <dbReference type="NCBI Taxonomy" id="477974"/>
    <lineage>
        <taxon>Bacteria</taxon>
        <taxon>Bacillati</taxon>
        <taxon>Bacillota</taxon>
        <taxon>Clostridia</taxon>
        <taxon>Thermoanaerobacterales</taxon>
        <taxon>Candidatus Desulforudaceae</taxon>
        <taxon>Candidatus Desulforudis</taxon>
    </lineage>
</organism>
<keyword evidence="4" id="KW-0808">Transferase</keyword>
<dbReference type="InterPro" id="IPR011004">
    <property type="entry name" value="Trimer_LpxA-like_sf"/>
</dbReference>
<gene>
    <name evidence="4" type="ordered locus">Daud_0027</name>
</gene>
<accession>B1I176</accession>
<keyword evidence="5" id="KW-1185">Reference proteome</keyword>
<dbReference type="PANTHER" id="PTHR43300:SF7">
    <property type="entry name" value="UDP-N-ACETYLBACILLOSAMINE N-ACETYLTRANSFERASE"/>
    <property type="match status" value="1"/>
</dbReference>
<feature type="domain" description="PglD N-terminal" evidence="3">
    <location>
        <begin position="8"/>
        <end position="85"/>
    </location>
</feature>
<dbReference type="HOGENOM" id="CLU_081811_2_0_9"/>
<evidence type="ECO:0000313" key="5">
    <source>
        <dbReference type="Proteomes" id="UP000008544"/>
    </source>
</evidence>
<evidence type="ECO:0000256" key="1">
    <source>
        <dbReference type="PIRSR" id="PIRSR620019-1"/>
    </source>
</evidence>
<evidence type="ECO:0000313" key="4">
    <source>
        <dbReference type="EMBL" id="ACA58596.1"/>
    </source>
</evidence>
<dbReference type="Proteomes" id="UP000008544">
    <property type="component" value="Chromosome"/>
</dbReference>
<sequence>MPGVLGVIGIVGTGGHAKVVVDIFNRRGRGGFVFFDSNPPSIDRSYFHGPVHYDSPENLSSFIHLVEGWHVAIGDPAQRKNKLEQIMGMGAKLLSAIHDGSIIADDAIIGDGTAIMAGAVINPCTNIGRGCIINTAAGVDHDCQISDYVNIGPGCRLAGGVHIGKLTNLGLGAVVIPGIRIGRNCIIGAGAAVIFDIPDNSVAVGVPARIIKTKSNP</sequence>
<dbReference type="CDD" id="cd03360">
    <property type="entry name" value="LbH_AT_putative"/>
    <property type="match status" value="1"/>
</dbReference>
<dbReference type="GO" id="GO:0016740">
    <property type="term" value="F:transferase activity"/>
    <property type="evidence" value="ECO:0007669"/>
    <property type="project" value="UniProtKB-KW"/>
</dbReference>
<dbReference type="SUPFAM" id="SSF51161">
    <property type="entry name" value="Trimeric LpxA-like enzymes"/>
    <property type="match status" value="1"/>
</dbReference>
<dbReference type="Gene3D" id="2.160.10.10">
    <property type="entry name" value="Hexapeptide repeat proteins"/>
    <property type="match status" value="1"/>
</dbReference>
<name>B1I176_DESAP</name>